<evidence type="ECO:0000313" key="1">
    <source>
        <dbReference type="EMBL" id="KAK3065033.1"/>
    </source>
</evidence>
<protein>
    <submittedName>
        <fullName evidence="1">Uncharacterized protein</fullName>
    </submittedName>
</protein>
<gene>
    <name evidence="1" type="ORF">LTS18_012958</name>
</gene>
<reference evidence="1" key="1">
    <citation type="submission" date="2024-09" db="EMBL/GenBank/DDBJ databases">
        <title>Black Yeasts Isolated from many extreme environments.</title>
        <authorList>
            <person name="Coleine C."/>
            <person name="Stajich J.E."/>
            <person name="Selbmann L."/>
        </authorList>
    </citation>
    <scope>NUCLEOTIDE SEQUENCE</scope>
    <source>
        <strain evidence="1">CCFEE 5737</strain>
    </source>
</reference>
<dbReference type="EMBL" id="JAWDJW010006373">
    <property type="protein sequence ID" value="KAK3065033.1"/>
    <property type="molecule type" value="Genomic_DNA"/>
</dbReference>
<organism evidence="1 2">
    <name type="scientific">Coniosporium uncinatum</name>
    <dbReference type="NCBI Taxonomy" id="93489"/>
    <lineage>
        <taxon>Eukaryota</taxon>
        <taxon>Fungi</taxon>
        <taxon>Dikarya</taxon>
        <taxon>Ascomycota</taxon>
        <taxon>Pezizomycotina</taxon>
        <taxon>Dothideomycetes</taxon>
        <taxon>Dothideomycetes incertae sedis</taxon>
        <taxon>Coniosporium</taxon>
    </lineage>
</organism>
<proteinExistence type="predicted"/>
<comment type="caution">
    <text evidence="1">The sequence shown here is derived from an EMBL/GenBank/DDBJ whole genome shotgun (WGS) entry which is preliminary data.</text>
</comment>
<dbReference type="Proteomes" id="UP001186974">
    <property type="component" value="Unassembled WGS sequence"/>
</dbReference>
<evidence type="ECO:0000313" key="2">
    <source>
        <dbReference type="Proteomes" id="UP001186974"/>
    </source>
</evidence>
<keyword evidence="2" id="KW-1185">Reference proteome</keyword>
<name>A0ACC3DCA1_9PEZI</name>
<sequence>MLSLMDQVAKALLAAIGAQQESEGVASSVIESLRKSVASSEPKHNITMHLYLLNAESQAYLNLVGLRYKTPKRIVRLRMKAMQRAAPTWRPDTAEHTERLHANVRKQAKRLEDTLDQCRSKDVEARLFQLEQSMMDEKISASDSQLPIERMEAFLRASSERLDFKELLFFQRNQGSSVTTTRPKARGKIRLD</sequence>
<accession>A0ACC3DCA1</accession>